<protein>
    <recommendedName>
        <fullName evidence="4">Gfo/Idh/MocA-like oxidoreductase N-terminal domain-containing protein</fullName>
    </recommendedName>
</protein>
<dbReference type="InterPro" id="IPR050463">
    <property type="entry name" value="Gfo/Idh/MocA_oxidrdct_glycsds"/>
</dbReference>
<dbReference type="GO" id="GO:0000166">
    <property type="term" value="F:nucleotide binding"/>
    <property type="evidence" value="ECO:0007669"/>
    <property type="project" value="InterPro"/>
</dbReference>
<dbReference type="InterPro" id="IPR006311">
    <property type="entry name" value="TAT_signal"/>
</dbReference>
<feature type="domain" description="GFO/IDH/MocA-like oxidoreductase" evidence="2">
    <location>
        <begin position="189"/>
        <end position="326"/>
    </location>
</feature>
<dbReference type="Gene3D" id="3.40.50.720">
    <property type="entry name" value="NAD(P)-binding Rossmann-like Domain"/>
    <property type="match status" value="1"/>
</dbReference>
<dbReference type="PROSITE" id="PS51318">
    <property type="entry name" value="TAT"/>
    <property type="match status" value="1"/>
</dbReference>
<dbReference type="Pfam" id="PF01408">
    <property type="entry name" value="GFO_IDH_MocA"/>
    <property type="match status" value="1"/>
</dbReference>
<name>X0TB23_9ZZZZ</name>
<dbReference type="PANTHER" id="PTHR43818">
    <property type="entry name" value="BCDNA.GH03377"/>
    <property type="match status" value="1"/>
</dbReference>
<reference evidence="3" key="1">
    <citation type="journal article" date="2014" name="Front. Microbiol.">
        <title>High frequency of phylogenetically diverse reductive dehalogenase-homologous genes in deep subseafloor sedimentary metagenomes.</title>
        <authorList>
            <person name="Kawai M."/>
            <person name="Futagami T."/>
            <person name="Toyoda A."/>
            <person name="Takaki Y."/>
            <person name="Nishi S."/>
            <person name="Hori S."/>
            <person name="Arai W."/>
            <person name="Tsubouchi T."/>
            <person name="Morono Y."/>
            <person name="Uchiyama I."/>
            <person name="Ito T."/>
            <person name="Fujiyama A."/>
            <person name="Inagaki F."/>
            <person name="Takami H."/>
        </authorList>
    </citation>
    <scope>NUCLEOTIDE SEQUENCE</scope>
    <source>
        <strain evidence="3">Expedition CK06-06</strain>
    </source>
</reference>
<dbReference type="Gene3D" id="3.30.360.10">
    <property type="entry name" value="Dihydrodipicolinate Reductase, domain 2"/>
    <property type="match status" value="1"/>
</dbReference>
<dbReference type="EMBL" id="BARS01002354">
    <property type="protein sequence ID" value="GAF84486.1"/>
    <property type="molecule type" value="Genomic_DNA"/>
</dbReference>
<evidence type="ECO:0000259" key="1">
    <source>
        <dbReference type="Pfam" id="PF01408"/>
    </source>
</evidence>
<proteinExistence type="predicted"/>
<evidence type="ECO:0008006" key="4">
    <source>
        <dbReference type="Google" id="ProtNLM"/>
    </source>
</evidence>
<dbReference type="InterPro" id="IPR000683">
    <property type="entry name" value="Gfo/Idh/MocA-like_OxRdtase_N"/>
</dbReference>
<dbReference type="AlphaFoldDB" id="X0TB23"/>
<feature type="non-terminal residue" evidence="3">
    <location>
        <position position="363"/>
    </location>
</feature>
<evidence type="ECO:0000259" key="2">
    <source>
        <dbReference type="Pfam" id="PF22725"/>
    </source>
</evidence>
<organism evidence="3">
    <name type="scientific">marine sediment metagenome</name>
    <dbReference type="NCBI Taxonomy" id="412755"/>
    <lineage>
        <taxon>unclassified sequences</taxon>
        <taxon>metagenomes</taxon>
        <taxon>ecological metagenomes</taxon>
    </lineage>
</organism>
<gene>
    <name evidence="3" type="ORF">S01H1_04462</name>
</gene>
<dbReference type="InterPro" id="IPR036291">
    <property type="entry name" value="NAD(P)-bd_dom_sf"/>
</dbReference>
<dbReference type="InterPro" id="IPR055170">
    <property type="entry name" value="GFO_IDH_MocA-like_dom"/>
</dbReference>
<dbReference type="SUPFAM" id="SSF51735">
    <property type="entry name" value="NAD(P)-binding Rossmann-fold domains"/>
    <property type="match status" value="1"/>
</dbReference>
<sequence length="363" mass="39917">MSKGSGRTQQVSRRDFIKASAAISLTALTPGAGIVFAARAEKLRVGLIGCGRRGTGAAKDCLSSAPSVEIAAMGDLFKDQLDGSRDHLTQELDRDKLKVTDGTCFVGFDAYKKVIATDVDLVILAAPPHFRPEHLKAAIEAGKHVFMEKPVAVDPVGVRSVIATSELAAEKNLAIVAGTQRRHQAHYVEIMRRVHNGDIGELVAAQCYWIGDYDYYKAVLRQPGWSDMEWQCRNWNYFTWLSGDHIVEQHVHNIDVINWAIGSHPVRVMGMGGREVRTGPEYGHIFDHFAVEYEYPGGVRITSMCRQMSGCSHRVSERLVGTAGSAYTDGANGYIKGQKPFKYEGSSPNPYVQEHADLIAGIR</sequence>
<comment type="caution">
    <text evidence="3">The sequence shown here is derived from an EMBL/GenBank/DDBJ whole genome shotgun (WGS) entry which is preliminary data.</text>
</comment>
<dbReference type="SUPFAM" id="SSF55347">
    <property type="entry name" value="Glyceraldehyde-3-phosphate dehydrogenase-like, C-terminal domain"/>
    <property type="match status" value="1"/>
</dbReference>
<feature type="domain" description="Gfo/Idh/MocA-like oxidoreductase N-terminal" evidence="1">
    <location>
        <begin position="43"/>
        <end position="164"/>
    </location>
</feature>
<evidence type="ECO:0000313" key="3">
    <source>
        <dbReference type="EMBL" id="GAF84486.1"/>
    </source>
</evidence>
<dbReference type="PANTHER" id="PTHR43818:SF5">
    <property type="entry name" value="OXIDOREDUCTASE FAMILY PROTEIN"/>
    <property type="match status" value="1"/>
</dbReference>
<accession>X0TB23</accession>
<dbReference type="Pfam" id="PF22725">
    <property type="entry name" value="GFO_IDH_MocA_C3"/>
    <property type="match status" value="1"/>
</dbReference>